<dbReference type="PROSITE" id="PS50931">
    <property type="entry name" value="HTH_LYSR"/>
    <property type="match status" value="1"/>
</dbReference>
<dbReference type="InterPro" id="IPR000847">
    <property type="entry name" value="LysR_HTH_N"/>
</dbReference>
<dbReference type="InterPro" id="IPR036390">
    <property type="entry name" value="WH_DNA-bd_sf"/>
</dbReference>
<dbReference type="InterPro" id="IPR036388">
    <property type="entry name" value="WH-like_DNA-bd_sf"/>
</dbReference>
<dbReference type="SUPFAM" id="SSF53850">
    <property type="entry name" value="Periplasmic binding protein-like II"/>
    <property type="match status" value="1"/>
</dbReference>
<organism evidence="6 7">
    <name type="scientific">Photobacterium atrarenae</name>
    <dbReference type="NCBI Taxonomy" id="865757"/>
    <lineage>
        <taxon>Bacteria</taxon>
        <taxon>Pseudomonadati</taxon>
        <taxon>Pseudomonadota</taxon>
        <taxon>Gammaproteobacteria</taxon>
        <taxon>Vibrionales</taxon>
        <taxon>Vibrionaceae</taxon>
        <taxon>Photobacterium</taxon>
    </lineage>
</organism>
<dbReference type="InterPro" id="IPR005119">
    <property type="entry name" value="LysR_subst-bd"/>
</dbReference>
<sequence length="297" mass="33525">MNWTFDQLEAFVSAADCGSFSAAARQMGKAQSRISTAITNLEIDLGFELFDRSARLPVLTPQGREMLIEAKAVLAQRQRMQSRAMTVTTGEEMSLTVAMDEAVPITSFENFFQRVAEQFPLLKLTIINGSQDDIARWVSDERADIGILFRLKPPPESLEFMPIGHFNQALVVAANHPLAAEPVPTLSELHAYRQLVIRDRMGETPARPISPNHWHIDSYYYITALVIRGIGWALIPEHVAREEWYADALVELSTEHIPDSVLVEMGVVKRRDKGNGTIMAWMYEELRGMFRHSVNAR</sequence>
<dbReference type="PANTHER" id="PTHR30126:SF91">
    <property type="entry name" value="LYSR FAMILY TRANSCRIPTIONAL REGULATOR"/>
    <property type="match status" value="1"/>
</dbReference>
<dbReference type="Proteomes" id="UP001057998">
    <property type="component" value="Chromosome 2"/>
</dbReference>
<proteinExistence type="inferred from homology"/>
<dbReference type="RefSeq" id="WP_255392016.1">
    <property type="nucleotide sequence ID" value="NZ_CP101509.1"/>
</dbReference>
<protein>
    <submittedName>
        <fullName evidence="6">LysR family transcriptional regulator</fullName>
    </submittedName>
</protein>
<dbReference type="Pfam" id="PF03466">
    <property type="entry name" value="LysR_substrate"/>
    <property type="match status" value="1"/>
</dbReference>
<dbReference type="Gene3D" id="3.40.190.290">
    <property type="match status" value="1"/>
</dbReference>
<dbReference type="CDD" id="cd05466">
    <property type="entry name" value="PBP2_LTTR_substrate"/>
    <property type="match status" value="1"/>
</dbReference>
<evidence type="ECO:0000256" key="3">
    <source>
        <dbReference type="ARBA" id="ARBA00023125"/>
    </source>
</evidence>
<evidence type="ECO:0000313" key="7">
    <source>
        <dbReference type="Proteomes" id="UP001057998"/>
    </source>
</evidence>
<evidence type="ECO:0000259" key="5">
    <source>
        <dbReference type="PROSITE" id="PS50931"/>
    </source>
</evidence>
<evidence type="ECO:0000313" key="6">
    <source>
        <dbReference type="EMBL" id="UTV30652.1"/>
    </source>
</evidence>
<comment type="similarity">
    <text evidence="1">Belongs to the LysR transcriptional regulatory family.</text>
</comment>
<dbReference type="EMBL" id="CP101509">
    <property type="protein sequence ID" value="UTV30652.1"/>
    <property type="molecule type" value="Genomic_DNA"/>
</dbReference>
<gene>
    <name evidence="6" type="ORF">NNL38_19000</name>
</gene>
<feature type="domain" description="HTH lysR-type" evidence="5">
    <location>
        <begin position="3"/>
        <end position="60"/>
    </location>
</feature>
<dbReference type="PANTHER" id="PTHR30126">
    <property type="entry name" value="HTH-TYPE TRANSCRIPTIONAL REGULATOR"/>
    <property type="match status" value="1"/>
</dbReference>
<dbReference type="SUPFAM" id="SSF46785">
    <property type="entry name" value="Winged helix' DNA-binding domain"/>
    <property type="match status" value="1"/>
</dbReference>
<keyword evidence="4" id="KW-0804">Transcription</keyword>
<reference evidence="6" key="1">
    <citation type="submission" date="2022-07" db="EMBL/GenBank/DDBJ databases">
        <title>Genome sequencing of Photobacterium atrarenae GJH2-4.</title>
        <authorList>
            <person name="Park S.-J."/>
        </authorList>
    </citation>
    <scope>NUCLEOTIDE SEQUENCE</scope>
    <source>
        <strain evidence="6">GJH2-4</strain>
    </source>
</reference>
<accession>A0ABY5GMW5</accession>
<keyword evidence="7" id="KW-1185">Reference proteome</keyword>
<keyword evidence="2" id="KW-0805">Transcription regulation</keyword>
<evidence type="ECO:0000256" key="2">
    <source>
        <dbReference type="ARBA" id="ARBA00023015"/>
    </source>
</evidence>
<name>A0ABY5GMW5_9GAMM</name>
<dbReference type="Gene3D" id="1.10.10.10">
    <property type="entry name" value="Winged helix-like DNA-binding domain superfamily/Winged helix DNA-binding domain"/>
    <property type="match status" value="1"/>
</dbReference>
<evidence type="ECO:0000256" key="4">
    <source>
        <dbReference type="ARBA" id="ARBA00023163"/>
    </source>
</evidence>
<evidence type="ECO:0000256" key="1">
    <source>
        <dbReference type="ARBA" id="ARBA00009437"/>
    </source>
</evidence>
<dbReference type="PRINTS" id="PR00039">
    <property type="entry name" value="HTHLYSR"/>
</dbReference>
<keyword evidence="3" id="KW-0238">DNA-binding</keyword>
<dbReference type="Pfam" id="PF00126">
    <property type="entry name" value="HTH_1"/>
    <property type="match status" value="1"/>
</dbReference>